<proteinExistence type="inferred from homology"/>
<evidence type="ECO:0000256" key="8">
    <source>
        <dbReference type="PIRSR" id="PIRSR001488-1"/>
    </source>
</evidence>
<evidence type="ECO:0000256" key="6">
    <source>
        <dbReference type="ARBA" id="ARBA00023284"/>
    </source>
</evidence>
<keyword evidence="3 9" id="KW-0732">Signal</keyword>
<dbReference type="STRING" id="487316.BEN76_13465"/>
<dbReference type="eggNOG" id="COG1651">
    <property type="taxonomic scope" value="Bacteria"/>
</dbReference>
<dbReference type="Proteomes" id="UP001256400">
    <property type="component" value="Chromosome"/>
</dbReference>
<reference evidence="11 13" key="1">
    <citation type="submission" date="2016-08" db="EMBL/GenBank/DDBJ databases">
        <title>Complete genome sequence of Acinetobacter baylyi strain GFJ2.</title>
        <authorList>
            <person name="Tabata M."/>
            <person name="Kuboki S."/>
            <person name="Gibu N."/>
            <person name="Kinouchi Y."/>
            <person name="Vangnai A."/>
            <person name="Kasai D."/>
            <person name="Fukuda M."/>
        </authorList>
    </citation>
    <scope>NUCLEOTIDE SEQUENCE [LARGE SCALE GENOMIC DNA]</scope>
    <source>
        <strain evidence="11 13">GFJ2</strain>
    </source>
</reference>
<dbReference type="PANTHER" id="PTHR35891">
    <property type="entry name" value="THIOL:DISULFIDE INTERCHANGE PROTEIN DSBA"/>
    <property type="match status" value="1"/>
</dbReference>
<name>A0A1P8EL74_9GAMM</name>
<accession>A0A1P8EL74</accession>
<feature type="disulfide bond" description="Redox-active" evidence="8">
    <location>
        <begin position="56"/>
        <end position="59"/>
    </location>
</feature>
<dbReference type="Pfam" id="PF01323">
    <property type="entry name" value="DSBA"/>
    <property type="match status" value="1"/>
</dbReference>
<dbReference type="GO" id="GO:0016491">
    <property type="term" value="F:oxidoreductase activity"/>
    <property type="evidence" value="ECO:0007669"/>
    <property type="project" value="InterPro"/>
</dbReference>
<keyword evidence="4 7" id="KW-0574">Periplasm</keyword>
<reference evidence="12" key="2">
    <citation type="submission" date="2023-09" db="EMBL/GenBank/DDBJ databases">
        <title>Acinetobacter soli.</title>
        <authorList>
            <person name="Kim B."/>
            <person name="Kim D."/>
            <person name="Park D."/>
        </authorList>
    </citation>
    <scope>NUCLEOTIDE SEQUENCE</scope>
    <source>
        <strain evidence="12">2023.05</strain>
    </source>
</reference>
<dbReference type="Gene3D" id="3.40.30.10">
    <property type="entry name" value="Glutaredoxin"/>
    <property type="match status" value="1"/>
</dbReference>
<keyword evidence="5 7" id="KW-1015">Disulfide bond</keyword>
<dbReference type="InterPro" id="IPR001853">
    <property type="entry name" value="DSBA-like_thioredoxin_dom"/>
</dbReference>
<protein>
    <recommendedName>
        <fullName evidence="7">Thiol:disulfide interchange protein</fullName>
    </recommendedName>
</protein>
<feature type="signal peptide" evidence="9">
    <location>
        <begin position="1"/>
        <end position="22"/>
    </location>
</feature>
<evidence type="ECO:0000256" key="4">
    <source>
        <dbReference type="ARBA" id="ARBA00022764"/>
    </source>
</evidence>
<dbReference type="InterPro" id="IPR023205">
    <property type="entry name" value="DsbA/DsbL"/>
</dbReference>
<dbReference type="GeneID" id="67512626"/>
<dbReference type="CDD" id="cd03019">
    <property type="entry name" value="DsbA_DsbA"/>
    <property type="match status" value="1"/>
</dbReference>
<evidence type="ECO:0000313" key="13">
    <source>
        <dbReference type="Proteomes" id="UP000185674"/>
    </source>
</evidence>
<dbReference type="RefSeq" id="WP_004941825.1">
    <property type="nucleotide sequence ID" value="NZ_BBNM01000008.1"/>
</dbReference>
<dbReference type="Proteomes" id="UP000185674">
    <property type="component" value="Chromosome"/>
</dbReference>
<keyword evidence="6" id="KW-0676">Redox-active center</keyword>
<evidence type="ECO:0000256" key="9">
    <source>
        <dbReference type="SAM" id="SignalP"/>
    </source>
</evidence>
<dbReference type="EMBL" id="CP134206">
    <property type="protein sequence ID" value="WND06325.1"/>
    <property type="molecule type" value="Genomic_DNA"/>
</dbReference>
<evidence type="ECO:0000259" key="10">
    <source>
        <dbReference type="PROSITE" id="PS51352"/>
    </source>
</evidence>
<dbReference type="InterPro" id="IPR036249">
    <property type="entry name" value="Thioredoxin-like_sf"/>
</dbReference>
<evidence type="ECO:0000256" key="3">
    <source>
        <dbReference type="ARBA" id="ARBA00022729"/>
    </source>
</evidence>
<dbReference type="EMBL" id="CP016896">
    <property type="protein sequence ID" value="APV36965.1"/>
    <property type="molecule type" value="Genomic_DNA"/>
</dbReference>
<dbReference type="SUPFAM" id="SSF52833">
    <property type="entry name" value="Thioredoxin-like"/>
    <property type="match status" value="1"/>
</dbReference>
<dbReference type="PANTHER" id="PTHR35891:SF2">
    <property type="entry name" value="THIOL:DISULFIDE INTERCHANGE PROTEIN DSBA"/>
    <property type="match status" value="1"/>
</dbReference>
<dbReference type="GO" id="GO:0042597">
    <property type="term" value="C:periplasmic space"/>
    <property type="evidence" value="ECO:0007669"/>
    <property type="project" value="UniProtKB-SubCell"/>
</dbReference>
<comment type="similarity">
    <text evidence="2">Belongs to the thioredoxin family. DsbA subfamily.</text>
</comment>
<dbReference type="PIRSF" id="PIRSF001488">
    <property type="entry name" value="Tdi_protein"/>
    <property type="match status" value="1"/>
</dbReference>
<gene>
    <name evidence="11" type="ORF">BEN76_13465</name>
    <name evidence="12" type="ORF">RHP80_04010</name>
</gene>
<feature type="chain" id="PRO_5043148495" description="Thiol:disulfide interchange protein" evidence="9">
    <location>
        <begin position="23"/>
        <end position="206"/>
    </location>
</feature>
<sequence>MKKFVLGGLSAAIMAFSGTTMAADFVAGKDYTVIANPGKVAVPGKIEVREFFWYGCPHCYKLEPYMQTWLKQLPKDVNFLRTPAAMNKVWEQGARAYYVSEALGVRQKTHLPLFHAIHAQNQQIFDQASLAKFYVNYGVPEQKFNSMFNSFPITAKIAESNKLAQQYQLTGVPAVVVNGKYVVQGEDGKVVQVVNYLVQKERAAKK</sequence>
<organism evidence="11 13">
    <name type="scientific">Acinetobacter soli</name>
    <dbReference type="NCBI Taxonomy" id="487316"/>
    <lineage>
        <taxon>Bacteria</taxon>
        <taxon>Pseudomonadati</taxon>
        <taxon>Pseudomonadota</taxon>
        <taxon>Gammaproteobacteria</taxon>
        <taxon>Moraxellales</taxon>
        <taxon>Moraxellaceae</taxon>
        <taxon>Acinetobacter</taxon>
    </lineage>
</organism>
<dbReference type="KEGG" id="asol:BEN76_13465"/>
<dbReference type="PROSITE" id="PS51352">
    <property type="entry name" value="THIOREDOXIN_2"/>
    <property type="match status" value="1"/>
</dbReference>
<evidence type="ECO:0000313" key="11">
    <source>
        <dbReference type="EMBL" id="APV36965.1"/>
    </source>
</evidence>
<comment type="subcellular location">
    <subcellularLocation>
        <location evidence="1 7">Periplasm</location>
    </subcellularLocation>
</comment>
<dbReference type="InterPro" id="IPR013766">
    <property type="entry name" value="Thioredoxin_domain"/>
</dbReference>
<evidence type="ECO:0000256" key="7">
    <source>
        <dbReference type="PIRNR" id="PIRNR001488"/>
    </source>
</evidence>
<evidence type="ECO:0000256" key="1">
    <source>
        <dbReference type="ARBA" id="ARBA00004418"/>
    </source>
</evidence>
<dbReference type="InterPro" id="IPR050824">
    <property type="entry name" value="Thiol_disulfide_DsbA"/>
</dbReference>
<evidence type="ECO:0000256" key="2">
    <source>
        <dbReference type="ARBA" id="ARBA00005791"/>
    </source>
</evidence>
<dbReference type="AlphaFoldDB" id="A0A1P8EL74"/>
<evidence type="ECO:0000313" key="12">
    <source>
        <dbReference type="EMBL" id="WND06325.1"/>
    </source>
</evidence>
<evidence type="ECO:0000256" key="5">
    <source>
        <dbReference type="ARBA" id="ARBA00023157"/>
    </source>
</evidence>
<feature type="domain" description="Thioredoxin" evidence="10">
    <location>
        <begin position="7"/>
        <end position="169"/>
    </location>
</feature>